<proteinExistence type="predicted"/>
<feature type="region of interest" description="Disordered" evidence="1">
    <location>
        <begin position="1"/>
        <end position="42"/>
    </location>
</feature>
<organism evidence="2 3">
    <name type="scientific">Zasmidium cellare</name>
    <name type="common">Wine cellar mold</name>
    <name type="synonym">Racodium cellare</name>
    <dbReference type="NCBI Taxonomy" id="395010"/>
    <lineage>
        <taxon>Eukaryota</taxon>
        <taxon>Fungi</taxon>
        <taxon>Dikarya</taxon>
        <taxon>Ascomycota</taxon>
        <taxon>Pezizomycotina</taxon>
        <taxon>Dothideomycetes</taxon>
        <taxon>Dothideomycetidae</taxon>
        <taxon>Mycosphaerellales</taxon>
        <taxon>Mycosphaerellaceae</taxon>
        <taxon>Zasmidium</taxon>
    </lineage>
</organism>
<dbReference type="Proteomes" id="UP001305779">
    <property type="component" value="Unassembled WGS sequence"/>
</dbReference>
<sequence length="110" mass="12269">MALAEKSTTASQTDSNRPDLNEKTAPSGDDDADWASVSHEEADDNVLLQSGYTRQSYQGHLDLSHALDEQDAFKFRRLDTGLSWHAMLPELSRPPNSVIERRHMEQADSG</sequence>
<evidence type="ECO:0000313" key="3">
    <source>
        <dbReference type="Proteomes" id="UP001305779"/>
    </source>
</evidence>
<evidence type="ECO:0000256" key="1">
    <source>
        <dbReference type="SAM" id="MobiDB-lite"/>
    </source>
</evidence>
<name>A0ABR0ELC9_ZASCE</name>
<protein>
    <submittedName>
        <fullName evidence="2">Uncharacterized protein</fullName>
    </submittedName>
</protein>
<gene>
    <name evidence="2" type="ORF">PRZ48_005712</name>
</gene>
<comment type="caution">
    <text evidence="2">The sequence shown here is derived from an EMBL/GenBank/DDBJ whole genome shotgun (WGS) entry which is preliminary data.</text>
</comment>
<keyword evidence="3" id="KW-1185">Reference proteome</keyword>
<feature type="compositionally biased region" description="Polar residues" evidence="1">
    <location>
        <begin position="1"/>
        <end position="15"/>
    </location>
</feature>
<evidence type="ECO:0000313" key="2">
    <source>
        <dbReference type="EMBL" id="KAK4502287.1"/>
    </source>
</evidence>
<reference evidence="2 3" key="1">
    <citation type="journal article" date="2023" name="G3 (Bethesda)">
        <title>A chromosome-level genome assembly of Zasmidium syzygii isolated from banana leaves.</title>
        <authorList>
            <person name="van Westerhoven A.C."/>
            <person name="Mehrabi R."/>
            <person name="Talebi R."/>
            <person name="Steentjes M.B.F."/>
            <person name="Corcolon B."/>
            <person name="Chong P.A."/>
            <person name="Kema G.H.J."/>
            <person name="Seidl M.F."/>
        </authorList>
    </citation>
    <scope>NUCLEOTIDE SEQUENCE [LARGE SCALE GENOMIC DNA]</scope>
    <source>
        <strain evidence="2 3">P124</strain>
    </source>
</reference>
<accession>A0ABR0ELC9</accession>
<dbReference type="EMBL" id="JAXOVC010000004">
    <property type="protein sequence ID" value="KAK4502287.1"/>
    <property type="molecule type" value="Genomic_DNA"/>
</dbReference>